<dbReference type="PANTHER" id="PTHR43399">
    <property type="entry name" value="SUBTILISIN-RELATED"/>
    <property type="match status" value="1"/>
</dbReference>
<evidence type="ECO:0000256" key="5">
    <source>
        <dbReference type="PIRSR" id="PIRSR615500-1"/>
    </source>
</evidence>
<evidence type="ECO:0000256" key="4">
    <source>
        <dbReference type="ARBA" id="ARBA00022825"/>
    </source>
</evidence>
<name>A0A8J4DXR4_9ACTN</name>
<dbReference type="InterPro" id="IPR036852">
    <property type="entry name" value="Peptidase_S8/S53_dom_sf"/>
</dbReference>
<evidence type="ECO:0000259" key="7">
    <source>
        <dbReference type="Pfam" id="PF00082"/>
    </source>
</evidence>
<feature type="active site" description="Charge relay system" evidence="5 6">
    <location>
        <position position="243"/>
    </location>
</feature>
<reference evidence="8" key="1">
    <citation type="submission" date="2021-01" db="EMBL/GenBank/DDBJ databases">
        <title>Whole genome shotgun sequence of Virgisporangium aurantiacum NBRC 16421.</title>
        <authorList>
            <person name="Komaki H."/>
            <person name="Tamura T."/>
        </authorList>
    </citation>
    <scope>NUCLEOTIDE SEQUENCE</scope>
    <source>
        <strain evidence="8">NBRC 16421</strain>
    </source>
</reference>
<evidence type="ECO:0000256" key="3">
    <source>
        <dbReference type="ARBA" id="ARBA00022801"/>
    </source>
</evidence>
<dbReference type="PROSITE" id="PS00138">
    <property type="entry name" value="SUBTILASE_SER"/>
    <property type="match status" value="1"/>
</dbReference>
<dbReference type="PRINTS" id="PR00723">
    <property type="entry name" value="SUBTILISIN"/>
</dbReference>
<sequence length="1219" mass="126363">MVLSVGVGPIGAHAAPATPRDPAGPSITRVVTLLTGDVVRLTTLADGRQAAAVDPGGPGGRYGYQLTTRDGDTYVIPNEAVPYVLDGRVDEALFNVTDLVAAGFDDASRSTLPLLLGHGPGAGATALRATAGLTLRTELASIDASAVTAEKAGVRRVWELVTRTGLASGVTKVWLDRKMRAALSDNISAIGAPAVWASGYDGSGVTVAVLDTGYDPKHPDLAGRVAGAADFTGEGSTVDSHGHGTHVAATLAGTGAASAGARRGVAPGARLLVGRVLDGAGTGELSWAIAGMEWAVAQGARVVNISIGGGPSDGTDPVSAAVDSLTKSSGTLFVIAAGNSGPDEGTVETPGAATTALTVGAVSNTGDLASFSSRGPRLGDGAVKPEITAPGVNIVSARATGTGVGELVDASYTSMSGTSMATPHVAGAAALLAQQHPDWRSGELKAALVGSARPVDATHPTATGTGMVDVAAAVRSTVQAGPASIGFGHVEWTGKRRQPLSTQVSYRNTGRTPVTLDLTVAARAPGTPPAALGVSPSRLTIPAGGRADATVRLDPDATKGGTYTGQVVATGGGGTTRVPVGFIVDGPTFSVTVSALARDGRAPGSFSQAQLWNLDTGELQRGIIGTEPATLRVPAGRYAVMVFVFTVDAADWAREATLLGLPQVEINGDRTLRFDARQARPLKVVTPQDAQPRNVTMAWQRTLGQQSIITGFGFNPQVTTRYSAAPTAPVTLGTFEFSAHVDLAEPQLTVDGINPRPVEGAALLDGRLRTDLVDAGDGTPAELARAGARGKVVLVRGVDGEDAGDKIQAAAEAGAKLVLLRSDADTFFTIGTSSRALPAYTLEHADARQLLDRLRGGRRVTLDLTGVPDSPYTYQLLLAAQRSIPADLTYDTRRMSLATVEAEFHDAGAGGRAADTRYAITPTALAAYSAYHEVPTPFRRTDYLNTDTAGGQVTWRHEAAVDLSGWSARGTMTNVGRTYRGGERVREVWFPAIVRPAVPATGADLAYGAPVNRANDAIRVAIPHYADGSASTYGWPAYSSDEVQLSLRRNGVPVGATTLPNLQVTVPPDAATYALHMSVRRTADWWATSTATESTWTFRSARPAPGVTDVLPLLQLDYMLGTDLRNTVAAQRRYPLVVRSGYQPGVRGRGPITVRMEISYDDGKHWTRVDGHGFSGVQVFMMPAAPQGAAFASIRATATDAHGNRLDQTIQRAWKVGRG</sequence>
<keyword evidence="3 6" id="KW-0378">Hydrolase</keyword>
<feature type="domain" description="Peptidase S8/S53" evidence="7">
    <location>
        <begin position="202"/>
        <end position="457"/>
    </location>
</feature>
<dbReference type="Gene3D" id="2.60.40.10">
    <property type="entry name" value="Immunoglobulins"/>
    <property type="match status" value="1"/>
</dbReference>
<dbReference type="InterPro" id="IPR013783">
    <property type="entry name" value="Ig-like_fold"/>
</dbReference>
<dbReference type="InterPro" id="IPR046450">
    <property type="entry name" value="PA_dom_sf"/>
</dbReference>
<dbReference type="InterPro" id="IPR000209">
    <property type="entry name" value="Peptidase_S8/S53_dom"/>
</dbReference>
<accession>A0A8J4DXR4</accession>
<evidence type="ECO:0000313" key="8">
    <source>
        <dbReference type="EMBL" id="GIJ53638.1"/>
    </source>
</evidence>
<dbReference type="SUPFAM" id="SSF52025">
    <property type="entry name" value="PA domain"/>
    <property type="match status" value="1"/>
</dbReference>
<evidence type="ECO:0000256" key="6">
    <source>
        <dbReference type="PROSITE-ProRule" id="PRU01240"/>
    </source>
</evidence>
<gene>
    <name evidence="8" type="ORF">Vau01_011540</name>
</gene>
<proteinExistence type="inferred from homology"/>
<keyword evidence="4 6" id="KW-0720">Serine protease</keyword>
<dbReference type="AlphaFoldDB" id="A0A8J4DXR4"/>
<evidence type="ECO:0000256" key="2">
    <source>
        <dbReference type="ARBA" id="ARBA00022670"/>
    </source>
</evidence>
<dbReference type="GO" id="GO:0005975">
    <property type="term" value="P:carbohydrate metabolic process"/>
    <property type="evidence" value="ECO:0007669"/>
    <property type="project" value="UniProtKB-ARBA"/>
</dbReference>
<feature type="active site" description="Charge relay system" evidence="5 6">
    <location>
        <position position="211"/>
    </location>
</feature>
<dbReference type="InterPro" id="IPR051048">
    <property type="entry name" value="Peptidase_S8/S53_subtilisin"/>
</dbReference>
<evidence type="ECO:0000256" key="1">
    <source>
        <dbReference type="ARBA" id="ARBA00011073"/>
    </source>
</evidence>
<dbReference type="GO" id="GO:0006508">
    <property type="term" value="P:proteolysis"/>
    <property type="evidence" value="ECO:0007669"/>
    <property type="project" value="UniProtKB-KW"/>
</dbReference>
<dbReference type="EMBL" id="BOPG01000009">
    <property type="protein sequence ID" value="GIJ53638.1"/>
    <property type="molecule type" value="Genomic_DNA"/>
</dbReference>
<dbReference type="PANTHER" id="PTHR43399:SF4">
    <property type="entry name" value="CELL WALL-ASSOCIATED PROTEASE"/>
    <property type="match status" value="1"/>
</dbReference>
<feature type="active site" description="Charge relay system" evidence="5 6">
    <location>
        <position position="419"/>
    </location>
</feature>
<comment type="similarity">
    <text evidence="1 6">Belongs to the peptidase S8 family.</text>
</comment>
<dbReference type="Proteomes" id="UP000612585">
    <property type="component" value="Unassembled WGS sequence"/>
</dbReference>
<dbReference type="SUPFAM" id="SSF52743">
    <property type="entry name" value="Subtilisin-like"/>
    <property type="match status" value="1"/>
</dbReference>
<keyword evidence="2 6" id="KW-0645">Protease</keyword>
<dbReference type="PROSITE" id="PS51892">
    <property type="entry name" value="SUBTILASE"/>
    <property type="match status" value="1"/>
</dbReference>
<dbReference type="GO" id="GO:0004252">
    <property type="term" value="F:serine-type endopeptidase activity"/>
    <property type="evidence" value="ECO:0007669"/>
    <property type="project" value="UniProtKB-UniRule"/>
</dbReference>
<evidence type="ECO:0000313" key="9">
    <source>
        <dbReference type="Proteomes" id="UP000612585"/>
    </source>
</evidence>
<protein>
    <submittedName>
        <fullName evidence="8">Peptidase</fullName>
    </submittedName>
</protein>
<dbReference type="Pfam" id="PF00082">
    <property type="entry name" value="Peptidase_S8"/>
    <property type="match status" value="1"/>
</dbReference>
<comment type="caution">
    <text evidence="8">The sequence shown here is derived from an EMBL/GenBank/DDBJ whole genome shotgun (WGS) entry which is preliminary data.</text>
</comment>
<organism evidence="8 9">
    <name type="scientific">Virgisporangium aurantiacum</name>
    <dbReference type="NCBI Taxonomy" id="175570"/>
    <lineage>
        <taxon>Bacteria</taxon>
        <taxon>Bacillati</taxon>
        <taxon>Actinomycetota</taxon>
        <taxon>Actinomycetes</taxon>
        <taxon>Micromonosporales</taxon>
        <taxon>Micromonosporaceae</taxon>
        <taxon>Virgisporangium</taxon>
    </lineage>
</organism>
<dbReference type="InterPro" id="IPR015500">
    <property type="entry name" value="Peptidase_S8_subtilisin-rel"/>
</dbReference>
<keyword evidence="9" id="KW-1185">Reference proteome</keyword>
<dbReference type="Gene3D" id="3.50.30.30">
    <property type="match status" value="1"/>
</dbReference>
<dbReference type="Gene3D" id="3.40.50.200">
    <property type="entry name" value="Peptidase S8/S53 domain"/>
    <property type="match status" value="1"/>
</dbReference>
<dbReference type="InterPro" id="IPR023828">
    <property type="entry name" value="Peptidase_S8_Ser-AS"/>
</dbReference>